<feature type="transmembrane region" description="Helical" evidence="6">
    <location>
        <begin position="93"/>
        <end position="117"/>
    </location>
</feature>
<feature type="transmembrane region" description="Helical" evidence="6">
    <location>
        <begin position="398"/>
        <end position="418"/>
    </location>
</feature>
<dbReference type="InterPro" id="IPR002293">
    <property type="entry name" value="AA/rel_permease1"/>
</dbReference>
<evidence type="ECO:0000256" key="6">
    <source>
        <dbReference type="SAM" id="Phobius"/>
    </source>
</evidence>
<evidence type="ECO:0000256" key="3">
    <source>
        <dbReference type="ARBA" id="ARBA00022692"/>
    </source>
</evidence>
<protein>
    <recommendedName>
        <fullName evidence="9">Amino acid permease/ SLC12A domain-containing protein</fullName>
    </recommendedName>
</protein>
<evidence type="ECO:0000313" key="7">
    <source>
        <dbReference type="EMBL" id="KIW89558.1"/>
    </source>
</evidence>
<proteinExistence type="predicted"/>
<organism evidence="7 8">
    <name type="scientific">Cladophialophora bantiana (strain ATCC 10958 / CBS 173.52 / CDC B-1940 / NIH 8579)</name>
    <name type="common">Xylohypha bantiana</name>
    <dbReference type="NCBI Taxonomy" id="1442370"/>
    <lineage>
        <taxon>Eukaryota</taxon>
        <taxon>Fungi</taxon>
        <taxon>Dikarya</taxon>
        <taxon>Ascomycota</taxon>
        <taxon>Pezizomycotina</taxon>
        <taxon>Eurotiomycetes</taxon>
        <taxon>Chaetothyriomycetidae</taxon>
        <taxon>Chaetothyriales</taxon>
        <taxon>Herpotrichiellaceae</taxon>
        <taxon>Cladophialophora</taxon>
    </lineage>
</organism>
<dbReference type="Proteomes" id="UP000053789">
    <property type="component" value="Unassembled WGS sequence"/>
</dbReference>
<feature type="transmembrane region" description="Helical" evidence="6">
    <location>
        <begin position="424"/>
        <end position="443"/>
    </location>
</feature>
<dbReference type="GeneID" id="27702642"/>
<dbReference type="OrthoDB" id="3257095at2759"/>
<feature type="transmembrane region" description="Helical" evidence="6">
    <location>
        <begin position="138"/>
        <end position="161"/>
    </location>
</feature>
<dbReference type="HOGENOM" id="CLU_004495_6_1_1"/>
<dbReference type="VEuPathDB" id="FungiDB:Z519_09714"/>
<reference evidence="7" key="1">
    <citation type="submission" date="2015-01" db="EMBL/GenBank/DDBJ databases">
        <title>The Genome Sequence of Cladophialophora bantiana CBS 173.52.</title>
        <authorList>
            <consortium name="The Broad Institute Genomics Platform"/>
            <person name="Cuomo C."/>
            <person name="de Hoog S."/>
            <person name="Gorbushina A."/>
            <person name="Stielow B."/>
            <person name="Teixiera M."/>
            <person name="Abouelleil A."/>
            <person name="Chapman S.B."/>
            <person name="Priest M."/>
            <person name="Young S.K."/>
            <person name="Wortman J."/>
            <person name="Nusbaum C."/>
            <person name="Birren B."/>
        </authorList>
    </citation>
    <scope>NUCLEOTIDE SEQUENCE [LARGE SCALE GENOMIC DNA]</scope>
    <source>
        <strain evidence="7">CBS 173.52</strain>
    </source>
</reference>
<feature type="transmembrane region" description="Helical" evidence="6">
    <location>
        <begin position="209"/>
        <end position="230"/>
    </location>
</feature>
<feature type="transmembrane region" description="Helical" evidence="6">
    <location>
        <begin position="250"/>
        <end position="271"/>
    </location>
</feature>
<keyword evidence="3 6" id="KW-0812">Transmembrane</keyword>
<evidence type="ECO:0008006" key="9">
    <source>
        <dbReference type="Google" id="ProtNLM"/>
    </source>
</evidence>
<feature type="transmembrane region" description="Helical" evidence="6">
    <location>
        <begin position="341"/>
        <end position="359"/>
    </location>
</feature>
<dbReference type="RefSeq" id="XP_016616227.1">
    <property type="nucleotide sequence ID" value="XM_016767435.1"/>
</dbReference>
<comment type="subcellular location">
    <subcellularLocation>
        <location evidence="1">Membrane</location>
        <topology evidence="1">Multi-pass membrane protein</topology>
    </subcellularLocation>
</comment>
<dbReference type="GO" id="GO:0022857">
    <property type="term" value="F:transmembrane transporter activity"/>
    <property type="evidence" value="ECO:0007669"/>
    <property type="project" value="InterPro"/>
</dbReference>
<evidence type="ECO:0000256" key="2">
    <source>
        <dbReference type="ARBA" id="ARBA00022448"/>
    </source>
</evidence>
<evidence type="ECO:0000313" key="8">
    <source>
        <dbReference type="Proteomes" id="UP000053789"/>
    </source>
</evidence>
<dbReference type="PIRSF" id="PIRSF006060">
    <property type="entry name" value="AA_transporter"/>
    <property type="match status" value="1"/>
</dbReference>
<dbReference type="PANTHER" id="PTHR45649">
    <property type="entry name" value="AMINO-ACID PERMEASE BAT1"/>
    <property type="match status" value="1"/>
</dbReference>
<feature type="transmembrane region" description="Helical" evidence="6">
    <location>
        <begin position="181"/>
        <end position="202"/>
    </location>
</feature>
<evidence type="ECO:0000256" key="5">
    <source>
        <dbReference type="ARBA" id="ARBA00023136"/>
    </source>
</evidence>
<sequence length="530" mass="57832">MDKALKTHETQVYPDDVPGGEGFVGEKDGTMDDVKDMQRMGKEQQFRASFLSADRNFGFLSIMGFAMILMSTWESQLGTAGFALGNGGTAGLVYMYIACAIGMSLNIVSMAEMASMAPTAGGQYHWVSEFAPPRAQKFISYFIGWVCVLGWQAGAASSVFLAATEIQGLIVLNYDSYIYKYWHGTLLTIAITLVCGFFNTVLAKRLPLVEGLVLFLHIAGFFGILVPLWVLAPRTPSKQVWTVFEDANGWGNVGLACLVGMNSPVLSLLGADAATHMSEELKNASKILPRAMVFTAIFNGALGFIMVITFCYTVGNVEQVLSTPTGYPFIQVFYNATQSKAGATAMVSIMIALSTFGAMTNMATGSRQIFAFARDRGVPFSNWFSYVPEGWDIPLNGVIFTVVVSCLLSLINIGSQIAFNQLTSLGLCALLSSYIVSITCMAIKRIRKEPLLPSKFSLGRYGLAINLLSVGFLLLAFIMIFFPPGPNPNPQTMNWAIVVYGGVVFFSLTYYVLRGRFRYAGPVEYVRKTI</sequence>
<name>A0A0D2H8K9_CLAB1</name>
<feature type="transmembrane region" description="Helical" evidence="6">
    <location>
        <begin position="463"/>
        <end position="482"/>
    </location>
</feature>
<gene>
    <name evidence="7" type="ORF">Z519_09714</name>
</gene>
<dbReference type="EMBL" id="KN846995">
    <property type="protein sequence ID" value="KIW89558.1"/>
    <property type="molecule type" value="Genomic_DNA"/>
</dbReference>
<dbReference type="AlphaFoldDB" id="A0A0D2H8K9"/>
<dbReference type="Pfam" id="PF13520">
    <property type="entry name" value="AA_permease_2"/>
    <property type="match status" value="1"/>
</dbReference>
<dbReference type="GO" id="GO:0016020">
    <property type="term" value="C:membrane"/>
    <property type="evidence" value="ECO:0007669"/>
    <property type="project" value="UniProtKB-SubCell"/>
</dbReference>
<keyword evidence="5 6" id="KW-0472">Membrane</keyword>
<accession>A0A0D2H8K9</accession>
<keyword evidence="4 6" id="KW-1133">Transmembrane helix</keyword>
<evidence type="ECO:0000256" key="4">
    <source>
        <dbReference type="ARBA" id="ARBA00022989"/>
    </source>
</evidence>
<keyword evidence="2" id="KW-0813">Transport</keyword>
<dbReference type="Gene3D" id="1.20.1740.10">
    <property type="entry name" value="Amino acid/polyamine transporter I"/>
    <property type="match status" value="1"/>
</dbReference>
<keyword evidence="8" id="KW-1185">Reference proteome</keyword>
<evidence type="ECO:0000256" key="1">
    <source>
        <dbReference type="ARBA" id="ARBA00004141"/>
    </source>
</evidence>
<feature type="transmembrane region" description="Helical" evidence="6">
    <location>
        <begin position="494"/>
        <end position="513"/>
    </location>
</feature>
<feature type="transmembrane region" description="Helical" evidence="6">
    <location>
        <begin position="57"/>
        <end position="73"/>
    </location>
</feature>
<feature type="transmembrane region" description="Helical" evidence="6">
    <location>
        <begin position="292"/>
        <end position="315"/>
    </location>
</feature>
<dbReference type="PANTHER" id="PTHR45649:SF2">
    <property type="entry name" value="ACID PERMEASE, PUTATIVE-RELATED"/>
    <property type="match status" value="1"/>
</dbReference>